<protein>
    <submittedName>
        <fullName evidence="1">Uncharacterized protein</fullName>
    </submittedName>
</protein>
<name>A0ABR4C914_9HELO</name>
<keyword evidence="2" id="KW-1185">Reference proteome</keyword>
<gene>
    <name evidence="1" type="ORF">VTL71DRAFT_2218</name>
</gene>
<dbReference type="Proteomes" id="UP001595075">
    <property type="component" value="Unassembled WGS sequence"/>
</dbReference>
<accession>A0ABR4C914</accession>
<comment type="caution">
    <text evidence="1">The sequence shown here is derived from an EMBL/GenBank/DDBJ whole genome shotgun (WGS) entry which is preliminary data.</text>
</comment>
<proteinExistence type="predicted"/>
<reference evidence="1 2" key="1">
    <citation type="journal article" date="2024" name="Commun. Biol.">
        <title>Comparative genomic analysis of thermophilic fungi reveals convergent evolutionary adaptations and gene losses.</title>
        <authorList>
            <person name="Steindorff A.S."/>
            <person name="Aguilar-Pontes M.V."/>
            <person name="Robinson A.J."/>
            <person name="Andreopoulos B."/>
            <person name="LaButti K."/>
            <person name="Kuo A."/>
            <person name="Mondo S."/>
            <person name="Riley R."/>
            <person name="Otillar R."/>
            <person name="Haridas S."/>
            <person name="Lipzen A."/>
            <person name="Grimwood J."/>
            <person name="Schmutz J."/>
            <person name="Clum A."/>
            <person name="Reid I.D."/>
            <person name="Moisan M.C."/>
            <person name="Butler G."/>
            <person name="Nguyen T.T.M."/>
            <person name="Dewar K."/>
            <person name="Conant G."/>
            <person name="Drula E."/>
            <person name="Henrissat B."/>
            <person name="Hansel C."/>
            <person name="Singer S."/>
            <person name="Hutchinson M.I."/>
            <person name="de Vries R.P."/>
            <person name="Natvig D.O."/>
            <person name="Powell A.J."/>
            <person name="Tsang A."/>
            <person name="Grigoriev I.V."/>
        </authorList>
    </citation>
    <scope>NUCLEOTIDE SEQUENCE [LARGE SCALE GENOMIC DNA]</scope>
    <source>
        <strain evidence="1 2">CBS 494.80</strain>
    </source>
</reference>
<dbReference type="EMBL" id="JAZHXI010000011">
    <property type="protein sequence ID" value="KAL2066147.1"/>
    <property type="molecule type" value="Genomic_DNA"/>
</dbReference>
<organism evidence="1 2">
    <name type="scientific">Oculimacula yallundae</name>
    <dbReference type="NCBI Taxonomy" id="86028"/>
    <lineage>
        <taxon>Eukaryota</taxon>
        <taxon>Fungi</taxon>
        <taxon>Dikarya</taxon>
        <taxon>Ascomycota</taxon>
        <taxon>Pezizomycotina</taxon>
        <taxon>Leotiomycetes</taxon>
        <taxon>Helotiales</taxon>
        <taxon>Ploettnerulaceae</taxon>
        <taxon>Oculimacula</taxon>
    </lineage>
</organism>
<evidence type="ECO:0000313" key="2">
    <source>
        <dbReference type="Proteomes" id="UP001595075"/>
    </source>
</evidence>
<evidence type="ECO:0000313" key="1">
    <source>
        <dbReference type="EMBL" id="KAL2066147.1"/>
    </source>
</evidence>
<sequence length="147" mass="15675">MSTLTPSTLSKVLLYTASLANLGSVIGHTAMGYEIVFPALNKLLGVNGKGVDGKGVNVNGKEAKKDRDGAVSARIGWMEVNSGFVILSIFCIKWAQLGIVDVYDKVFVSFYCLAQAYFGWCYIKAGIVNPVAVLWGIPALVGVSQLV</sequence>